<gene>
    <name evidence="4" type="ORF">CNR29_10640</name>
    <name evidence="3" type="ORF">JK167_03310</name>
    <name evidence="6" type="ORF">ORR04_05920</name>
    <name evidence="5" type="ORF">UCCLBBS449_1964</name>
</gene>
<reference evidence="3" key="3">
    <citation type="submission" date="2020-12" db="EMBL/GenBank/DDBJ databases">
        <authorList>
            <person name="Mcmullen J.G."/>
        </authorList>
    </citation>
    <scope>NUCLEOTIDE SEQUENCE</scope>
    <source>
        <strain evidence="3">Dm-2019-70</strain>
    </source>
</reference>
<keyword evidence="2" id="KW-1133">Transmembrane helix</keyword>
<name>A0A0C1Q5N5_LEVBR</name>
<dbReference type="GeneID" id="56993698"/>
<dbReference type="OrthoDB" id="2325917at2"/>
<dbReference type="Proteomes" id="UP000307074">
    <property type="component" value="Chromosome"/>
</dbReference>
<evidence type="ECO:0000256" key="1">
    <source>
        <dbReference type="SAM" id="MobiDB-lite"/>
    </source>
</evidence>
<feature type="region of interest" description="Disordered" evidence="1">
    <location>
        <begin position="75"/>
        <end position="114"/>
    </location>
</feature>
<dbReference type="Proteomes" id="UP000217918">
    <property type="component" value="Unassembled WGS sequence"/>
</dbReference>
<dbReference type="EMBL" id="CP113117">
    <property type="protein sequence ID" value="WAD02710.1"/>
    <property type="molecule type" value="Genomic_DNA"/>
</dbReference>
<dbReference type="Proteomes" id="UP000676478">
    <property type="component" value="Unassembled WGS sequence"/>
</dbReference>
<reference evidence="5 8" key="2">
    <citation type="submission" date="2018-07" db="EMBL/GenBank/DDBJ databases">
        <authorList>
            <person name="Feyereisen M."/>
        </authorList>
    </citation>
    <scope>NUCLEOTIDE SEQUENCE [LARGE SCALE GENOMIC DNA]</scope>
    <source>
        <strain evidence="5 8">UCCLBBS449</strain>
    </source>
</reference>
<feature type="compositionally biased region" description="Low complexity" evidence="1">
    <location>
        <begin position="83"/>
        <end position="100"/>
    </location>
</feature>
<evidence type="ECO:0000313" key="7">
    <source>
        <dbReference type="Proteomes" id="UP000217918"/>
    </source>
</evidence>
<dbReference type="EMBL" id="CP031198">
    <property type="protein sequence ID" value="QCZ53886.1"/>
    <property type="molecule type" value="Genomic_DNA"/>
</dbReference>
<reference evidence="6" key="5">
    <citation type="submission" date="2022-11" db="EMBL/GenBank/DDBJ databases">
        <title>Whole genome sequence of Levilactobacillus brevis SMB091.</title>
        <authorList>
            <person name="Kim J.-M."/>
            <person name="Kim O.-C."/>
            <person name="Choi Y.H."/>
            <person name="Han N.S."/>
            <person name="Hurh B."/>
        </authorList>
    </citation>
    <scope>NUCLEOTIDE SEQUENCE</scope>
    <source>
        <strain evidence="6">SMB091</strain>
    </source>
</reference>
<evidence type="ECO:0000313" key="3">
    <source>
        <dbReference type="EMBL" id="MBS1009862.1"/>
    </source>
</evidence>
<evidence type="ECO:0000256" key="2">
    <source>
        <dbReference type="SAM" id="Phobius"/>
    </source>
</evidence>
<proteinExistence type="predicted"/>
<keyword evidence="2" id="KW-0812">Transmembrane</keyword>
<dbReference type="EMBL" id="NVYO01000001">
    <property type="protein sequence ID" value="PBQ24445.1"/>
    <property type="molecule type" value="Genomic_DNA"/>
</dbReference>
<dbReference type="EMBL" id="JAERKF010000003">
    <property type="protein sequence ID" value="MBS1009862.1"/>
    <property type="molecule type" value="Genomic_DNA"/>
</dbReference>
<feature type="transmembrane region" description="Helical" evidence="2">
    <location>
        <begin position="37"/>
        <end position="57"/>
    </location>
</feature>
<dbReference type="RefSeq" id="WP_011668449.1">
    <property type="nucleotide sequence ID" value="NZ_BBOW01000088.1"/>
</dbReference>
<evidence type="ECO:0000313" key="4">
    <source>
        <dbReference type="EMBL" id="PBQ24445.1"/>
    </source>
</evidence>
<evidence type="ECO:0000313" key="5">
    <source>
        <dbReference type="EMBL" id="QCZ53886.1"/>
    </source>
</evidence>
<evidence type="ECO:0000313" key="6">
    <source>
        <dbReference type="EMBL" id="WAD02710.1"/>
    </source>
</evidence>
<protein>
    <submittedName>
        <fullName evidence="4">Uncharacterized protein</fullName>
    </submittedName>
</protein>
<reference evidence="4 7" key="1">
    <citation type="submission" date="2017-09" db="EMBL/GenBank/DDBJ databases">
        <title>Genome sequence of Lactobacillus brevis D7.</title>
        <authorList>
            <person name="Kwon M.-S."/>
            <person name="Lim S.K."/>
            <person name="Choi H.-J."/>
        </authorList>
    </citation>
    <scope>NUCLEOTIDE SEQUENCE [LARGE SCALE GENOMIC DNA]</scope>
    <source>
        <strain evidence="4 7">D7</strain>
    </source>
</reference>
<dbReference type="Proteomes" id="UP001164768">
    <property type="component" value="Chromosome"/>
</dbReference>
<sequence length="114" mass="13290">MKWKQIPRWLRDTISVVVAMSVLLVIYDAFFAKHVNWALVPLQIVVAFLAVGVWSFFSYRSQQKRQLAEAQKKAAAEKRQQQRQEQQALAAKEAAVARQRNLARNQAHQQHRHE</sequence>
<accession>A0A0C1Q5N5</accession>
<evidence type="ECO:0000313" key="8">
    <source>
        <dbReference type="Proteomes" id="UP000307074"/>
    </source>
</evidence>
<organism evidence="4 7">
    <name type="scientific">Levilactobacillus brevis</name>
    <name type="common">Lactobacillus brevis</name>
    <dbReference type="NCBI Taxonomy" id="1580"/>
    <lineage>
        <taxon>Bacteria</taxon>
        <taxon>Bacillati</taxon>
        <taxon>Bacillota</taxon>
        <taxon>Bacilli</taxon>
        <taxon>Lactobacillales</taxon>
        <taxon>Lactobacillaceae</taxon>
        <taxon>Levilactobacillus</taxon>
    </lineage>
</organism>
<reference evidence="3" key="4">
    <citation type="submission" date="2022-09" db="EMBL/GenBank/DDBJ databases">
        <title>Genome-inferred correspondence between phylogeny and metabolic traits in the wild Drosophila gut microbiome.</title>
        <authorList>
            <person name="Bueno E."/>
            <person name="Blow F."/>
            <person name="Douglas A.E."/>
        </authorList>
    </citation>
    <scope>NUCLEOTIDE SEQUENCE</scope>
    <source>
        <strain evidence="3">Dm-2019-70</strain>
    </source>
</reference>
<feature type="transmembrane region" description="Helical" evidence="2">
    <location>
        <begin position="12"/>
        <end position="31"/>
    </location>
</feature>
<dbReference type="OMA" id="ANRNKGQ"/>
<keyword evidence="2" id="KW-0472">Membrane</keyword>
<dbReference type="AlphaFoldDB" id="A0A0C1Q5N5"/>